<evidence type="ECO:0000259" key="1">
    <source>
        <dbReference type="PROSITE" id="PS50206"/>
    </source>
</evidence>
<dbReference type="CDD" id="cd00158">
    <property type="entry name" value="RHOD"/>
    <property type="match status" value="1"/>
</dbReference>
<dbReference type="PROSITE" id="PS50206">
    <property type="entry name" value="RHODANESE_3"/>
    <property type="match status" value="1"/>
</dbReference>
<evidence type="ECO:0000313" key="3">
    <source>
        <dbReference type="Proteomes" id="UP000028542"/>
    </source>
</evidence>
<dbReference type="Pfam" id="PF00581">
    <property type="entry name" value="Rhodanese"/>
    <property type="match status" value="1"/>
</dbReference>
<protein>
    <recommendedName>
        <fullName evidence="1">Rhodanese domain-containing protein</fullName>
    </recommendedName>
</protein>
<dbReference type="PANTHER" id="PTHR43031:SF1">
    <property type="entry name" value="PYRIDINE NUCLEOTIDE-DISULPHIDE OXIDOREDUCTASE"/>
    <property type="match status" value="1"/>
</dbReference>
<feature type="domain" description="Rhodanese" evidence="1">
    <location>
        <begin position="17"/>
        <end position="102"/>
    </location>
</feature>
<dbReference type="AlphaFoldDB" id="A0A084JBW8"/>
<dbReference type="InterPro" id="IPR001763">
    <property type="entry name" value="Rhodanese-like_dom"/>
</dbReference>
<dbReference type="PANTHER" id="PTHR43031">
    <property type="entry name" value="FAD-DEPENDENT OXIDOREDUCTASE"/>
    <property type="match status" value="1"/>
</dbReference>
<dbReference type="EMBL" id="JPMD01000022">
    <property type="protein sequence ID" value="KEZ86452.1"/>
    <property type="molecule type" value="Genomic_DNA"/>
</dbReference>
<dbReference type="Proteomes" id="UP000028542">
    <property type="component" value="Unassembled WGS sequence"/>
</dbReference>
<dbReference type="InterPro" id="IPR036873">
    <property type="entry name" value="Rhodanese-like_dom_sf"/>
</dbReference>
<dbReference type="InterPro" id="IPR050229">
    <property type="entry name" value="GlpE_sulfurtransferase"/>
</dbReference>
<dbReference type="Gene3D" id="3.40.250.10">
    <property type="entry name" value="Rhodanese-like domain"/>
    <property type="match status" value="1"/>
</dbReference>
<dbReference type="SUPFAM" id="SSF52821">
    <property type="entry name" value="Rhodanese/Cell cycle control phosphatase"/>
    <property type="match status" value="1"/>
</dbReference>
<evidence type="ECO:0000313" key="2">
    <source>
        <dbReference type="EMBL" id="KEZ86452.1"/>
    </source>
</evidence>
<keyword evidence="3" id="KW-1185">Reference proteome</keyword>
<dbReference type="SMART" id="SM00450">
    <property type="entry name" value="RHOD"/>
    <property type="match status" value="1"/>
</dbReference>
<name>A0A084JBW8_9CLOT</name>
<reference evidence="2 3" key="1">
    <citation type="submission" date="2014-07" db="EMBL/GenBank/DDBJ databases">
        <title>Draft genome of Clostridium sulfidigenes 113A isolated from sediments associated with methane hydrate from Krishna Godavari basin.</title>
        <authorList>
            <person name="Honkalas V.S."/>
            <person name="Dabir A.P."/>
            <person name="Arora P."/>
            <person name="Dhakephalkar P.K."/>
        </authorList>
    </citation>
    <scope>NUCLEOTIDE SEQUENCE [LARGE SCALE GENOMIC DNA]</scope>
    <source>
        <strain evidence="2 3">113A</strain>
    </source>
</reference>
<accession>A0A084JBW8</accession>
<organism evidence="2 3">
    <name type="scientific">Clostridium sulfidigenes</name>
    <dbReference type="NCBI Taxonomy" id="318464"/>
    <lineage>
        <taxon>Bacteria</taxon>
        <taxon>Bacillati</taxon>
        <taxon>Bacillota</taxon>
        <taxon>Clostridia</taxon>
        <taxon>Eubacteriales</taxon>
        <taxon>Clostridiaceae</taxon>
        <taxon>Clostridium</taxon>
    </lineage>
</organism>
<dbReference type="eggNOG" id="COG0607">
    <property type="taxonomic scope" value="Bacteria"/>
</dbReference>
<sequence>MSMGKISAEELRRKMDGNEKLVILDLRDEQAYREGHIEGAILISLSDISHDIEDIVQNKDETVCVYCYSGNKSARAAMMLEYLDYSNVCDLGGITNWSYDLKK</sequence>
<comment type="caution">
    <text evidence="2">The sequence shown here is derived from an EMBL/GenBank/DDBJ whole genome shotgun (WGS) entry which is preliminary data.</text>
</comment>
<gene>
    <name evidence="2" type="ORF">IO99_09385</name>
</gene>
<proteinExistence type="predicted"/>
<dbReference type="STRING" id="318464.IO99_09385"/>